<dbReference type="Pfam" id="PF00089">
    <property type="entry name" value="Trypsin"/>
    <property type="match status" value="1"/>
</dbReference>
<dbReference type="EC" id="3.4.21.4" evidence="9"/>
<dbReference type="InterPro" id="IPR050127">
    <property type="entry name" value="Serine_Proteases_S1"/>
</dbReference>
<dbReference type="GO" id="GO:0007586">
    <property type="term" value="P:digestion"/>
    <property type="evidence" value="ECO:0007669"/>
    <property type="project" value="UniProtKB-KW"/>
</dbReference>
<evidence type="ECO:0000256" key="3">
    <source>
        <dbReference type="ARBA" id="ARBA00022670"/>
    </source>
</evidence>
<dbReference type="InterPro" id="IPR043504">
    <property type="entry name" value="Peptidase_S1_PA_chymotrypsin"/>
</dbReference>
<dbReference type="AlphaFoldDB" id="A0A8C6QE07"/>
<evidence type="ECO:0000256" key="1">
    <source>
        <dbReference type="ARBA" id="ARBA00004613"/>
    </source>
</evidence>
<evidence type="ECO:0000256" key="2">
    <source>
        <dbReference type="ARBA" id="ARBA00022525"/>
    </source>
</evidence>
<reference evidence="11" key="2">
    <citation type="submission" date="2025-09" db="UniProtKB">
        <authorList>
            <consortium name="Ensembl"/>
        </authorList>
    </citation>
    <scope>IDENTIFICATION</scope>
</reference>
<comment type="catalytic activity">
    <reaction evidence="8">
        <text>Preferential cleavage: Arg-|-Xaa, Lys-|-Xaa.</text>
        <dbReference type="EC" id="3.4.21.4"/>
    </reaction>
</comment>
<name>A0A8C6QE07_NANGA</name>
<dbReference type="GO" id="GO:0006508">
    <property type="term" value="P:proteolysis"/>
    <property type="evidence" value="ECO:0007669"/>
    <property type="project" value="UniProtKB-KW"/>
</dbReference>
<evidence type="ECO:0000256" key="4">
    <source>
        <dbReference type="ARBA" id="ARBA00022757"/>
    </source>
</evidence>
<dbReference type="Proteomes" id="UP000694381">
    <property type="component" value="Unassembled WGS sequence"/>
</dbReference>
<dbReference type="InterPro" id="IPR001254">
    <property type="entry name" value="Trypsin_dom"/>
</dbReference>
<evidence type="ECO:0000256" key="8">
    <source>
        <dbReference type="ARBA" id="ARBA00036320"/>
    </source>
</evidence>
<dbReference type="Ensembl" id="ENSNGAT00000001967.1">
    <property type="protein sequence ID" value="ENSNGAP00000001913.1"/>
    <property type="gene ID" value="ENSNGAG00000001432.1"/>
</dbReference>
<dbReference type="Gene3D" id="2.40.10.10">
    <property type="entry name" value="Trypsin-like serine proteases"/>
    <property type="match status" value="1"/>
</dbReference>
<dbReference type="GeneTree" id="ENSGT01050000244883"/>
<dbReference type="OMA" id="HGTFFIT"/>
<accession>A0A8C6QE07</accession>
<keyword evidence="2" id="KW-0964">Secreted</keyword>
<dbReference type="SMART" id="SM00020">
    <property type="entry name" value="Tryp_SPc"/>
    <property type="match status" value="1"/>
</dbReference>
<evidence type="ECO:0000256" key="9">
    <source>
        <dbReference type="ARBA" id="ARBA00038868"/>
    </source>
</evidence>
<dbReference type="PANTHER" id="PTHR24264">
    <property type="entry name" value="TRYPSIN-RELATED"/>
    <property type="match status" value="1"/>
</dbReference>
<keyword evidence="4" id="KW-0222">Digestion</keyword>
<proteinExistence type="predicted"/>
<keyword evidence="5" id="KW-0378">Hydrolase</keyword>
<dbReference type="PANTHER" id="PTHR24264:SF15">
    <property type="entry name" value="RIKEN CDNA 2210010C04 GENE"/>
    <property type="match status" value="1"/>
</dbReference>
<dbReference type="GO" id="GO:0004252">
    <property type="term" value="F:serine-type endopeptidase activity"/>
    <property type="evidence" value="ECO:0007669"/>
    <property type="project" value="UniProtKB-EC"/>
</dbReference>
<organism evidence="11 12">
    <name type="scientific">Nannospalax galili</name>
    <name type="common">Northern Israeli blind subterranean mole rat</name>
    <name type="synonym">Spalax galili</name>
    <dbReference type="NCBI Taxonomy" id="1026970"/>
    <lineage>
        <taxon>Eukaryota</taxon>
        <taxon>Metazoa</taxon>
        <taxon>Chordata</taxon>
        <taxon>Craniata</taxon>
        <taxon>Vertebrata</taxon>
        <taxon>Euteleostomi</taxon>
        <taxon>Mammalia</taxon>
        <taxon>Eutheria</taxon>
        <taxon>Euarchontoglires</taxon>
        <taxon>Glires</taxon>
        <taxon>Rodentia</taxon>
        <taxon>Myomorpha</taxon>
        <taxon>Muroidea</taxon>
        <taxon>Spalacidae</taxon>
        <taxon>Spalacinae</taxon>
        <taxon>Nannospalax</taxon>
    </lineage>
</organism>
<evidence type="ECO:0000259" key="10">
    <source>
        <dbReference type="PROSITE" id="PS50240"/>
    </source>
</evidence>
<keyword evidence="6" id="KW-0720">Serine protease</keyword>
<dbReference type="PROSITE" id="PS50240">
    <property type="entry name" value="TRYPSIN_DOM"/>
    <property type="match status" value="1"/>
</dbReference>
<comment type="subcellular location">
    <subcellularLocation>
        <location evidence="1">Secreted</location>
    </subcellularLocation>
</comment>
<evidence type="ECO:0000313" key="12">
    <source>
        <dbReference type="Proteomes" id="UP000694381"/>
    </source>
</evidence>
<evidence type="ECO:0000256" key="6">
    <source>
        <dbReference type="ARBA" id="ARBA00022825"/>
    </source>
</evidence>
<keyword evidence="7" id="KW-1015">Disulfide bond</keyword>
<protein>
    <recommendedName>
        <fullName evidence="9">trypsin</fullName>
        <ecNumber evidence="9">3.4.21.4</ecNumber>
    </recommendedName>
</protein>
<keyword evidence="3" id="KW-0645">Protease</keyword>
<evidence type="ECO:0000313" key="11">
    <source>
        <dbReference type="Ensembl" id="ENSNGAP00000001913.1"/>
    </source>
</evidence>
<dbReference type="GO" id="GO:0005615">
    <property type="term" value="C:extracellular space"/>
    <property type="evidence" value="ECO:0007669"/>
    <property type="project" value="TreeGrafter"/>
</dbReference>
<dbReference type="SUPFAM" id="SSF50494">
    <property type="entry name" value="Trypsin-like serine proteases"/>
    <property type="match status" value="1"/>
</dbReference>
<sequence>QSCLSTGTRCLVSGWGNTLSFGCKCLYDLDAPVLSDSACHKITSNTFCLDFLEGGKDSCQYDSGGPVLFNGEVQGIVSWGTGCAKKERPGIYTKVCNFLDWTEQTITTH</sequence>
<keyword evidence="12" id="KW-1185">Reference proteome</keyword>
<reference evidence="11" key="1">
    <citation type="submission" date="2025-08" db="UniProtKB">
        <authorList>
            <consortium name="Ensembl"/>
        </authorList>
    </citation>
    <scope>IDENTIFICATION</scope>
</reference>
<dbReference type="InterPro" id="IPR009003">
    <property type="entry name" value="Peptidase_S1_PA"/>
</dbReference>
<evidence type="ECO:0000256" key="5">
    <source>
        <dbReference type="ARBA" id="ARBA00022801"/>
    </source>
</evidence>
<evidence type="ECO:0000256" key="7">
    <source>
        <dbReference type="ARBA" id="ARBA00023157"/>
    </source>
</evidence>
<feature type="domain" description="Peptidase S1" evidence="10">
    <location>
        <begin position="1"/>
        <end position="107"/>
    </location>
</feature>